<comment type="similarity">
    <text evidence="2">Belongs to the protein kinase superfamily. CAMK Ser/Thr protein kinase family. CHEK2 subfamily.</text>
</comment>
<dbReference type="GO" id="GO:0033209">
    <property type="term" value="P:tumor necrosis factor-mediated signaling pathway"/>
    <property type="evidence" value="ECO:0007669"/>
    <property type="project" value="TreeGrafter"/>
</dbReference>
<evidence type="ECO:0000313" key="16">
    <source>
        <dbReference type="Proteomes" id="UP000029964"/>
    </source>
</evidence>
<dbReference type="HOGENOM" id="CLU_017167_0_0_1"/>
<dbReference type="InterPro" id="IPR051180">
    <property type="entry name" value="IKK"/>
</dbReference>
<accession>A0A086TFW3</accession>
<evidence type="ECO:0000256" key="1">
    <source>
        <dbReference type="ARBA" id="ARBA00004496"/>
    </source>
</evidence>
<dbReference type="PANTHER" id="PTHR22969:SF17">
    <property type="entry name" value="INHIBITOR OF NUCLEAR FACTOR KAPPA-B KINASE SUBUNIT BETA"/>
    <property type="match status" value="1"/>
</dbReference>
<evidence type="ECO:0000256" key="9">
    <source>
        <dbReference type="ARBA" id="ARBA00022840"/>
    </source>
</evidence>
<dbReference type="PROSITE" id="PS00108">
    <property type="entry name" value="PROTEIN_KINASE_ST"/>
    <property type="match status" value="1"/>
</dbReference>
<dbReference type="OrthoDB" id="10252171at2759"/>
<dbReference type="CDD" id="cd00060">
    <property type="entry name" value="FHA"/>
    <property type="match status" value="1"/>
</dbReference>
<feature type="domain" description="FHA" evidence="13">
    <location>
        <begin position="83"/>
        <end position="133"/>
    </location>
</feature>
<keyword evidence="9 11" id="KW-0067">ATP-binding</keyword>
<comment type="catalytic activity">
    <reaction evidence="10">
        <text>L-seryl-[I-kappa-B protein] + ATP = O-phospho-L-seryl-[I-kappa-B protein] + ADP + H(+)</text>
        <dbReference type="Rhea" id="RHEA:19073"/>
        <dbReference type="Rhea" id="RHEA-COMP:13698"/>
        <dbReference type="Rhea" id="RHEA-COMP:13699"/>
        <dbReference type="ChEBI" id="CHEBI:15378"/>
        <dbReference type="ChEBI" id="CHEBI:29999"/>
        <dbReference type="ChEBI" id="CHEBI:30616"/>
        <dbReference type="ChEBI" id="CHEBI:83421"/>
        <dbReference type="ChEBI" id="CHEBI:456216"/>
        <dbReference type="EC" id="2.7.11.10"/>
    </reaction>
</comment>
<dbReference type="EC" id="2.7.11.10" evidence="3"/>
<dbReference type="InterPro" id="IPR008984">
    <property type="entry name" value="SMAD_FHA_dom_sf"/>
</dbReference>
<dbReference type="AlphaFoldDB" id="A0A086TFW3"/>
<feature type="region of interest" description="Disordered" evidence="12">
    <location>
        <begin position="29"/>
        <end position="63"/>
    </location>
</feature>
<evidence type="ECO:0000259" key="14">
    <source>
        <dbReference type="PROSITE" id="PS50011"/>
    </source>
</evidence>
<keyword evidence="6" id="KW-0808">Transferase</keyword>
<sequence>MQQGDIVAYLYILPETVPAALDVLKSSSRYVPPRQKPSRPSQHSRRQRQSTEPPEDEGASSSLGHSPCLVVKFSDIPRTNRGLVFGSNEYCDVVVNVKGMSQCHFSLTFDEQRRLIVKDLGSLIGTQVTYDREGEGPRRQFQWIVSSHDILDGKNSIVIKVKGVISLRVIVPPHDVSSPAYIRAVGRFCEGASNAADLLDTLGLSKPRTRAVTGTHTPGTGEIHLRKRLGEGGFGVVTHLWNVSTGSECVVKEPVANAVRKKMNFEAWEREARIMGLVSHSQAHVVRLLTWVPDPYPQLYLEYVPGGSLDGYESITYSETLTILQQSLSALDYLHGRSPPIAHRDIKPANILVQYRFEGDIYVKLADFGVSKDSSELMTFCGTRKYFAPEVHYSGYQYGGMQRYTVAVDIWSLGVVACELAYGLPSYHEYRNAGVEWCRTIVKQLEGAMQKRPSGLGQFLLSRMLSSPQSRLPARECHRGVVDLLQTQYGGPAASTSGYPKDRSQQTTTKAAPATVVRQTRSSSSGNKVADSAHPSRSARPHTSAYHTSSAHPASSAHPPSSARPSRTAHPTSRAHPTSSAAPGHAPSSSWFTPRGGRHIENENPATIQGGPVNLDDPEAEAAARMLLLINQSNTV</sequence>
<dbReference type="SUPFAM" id="SSF56112">
    <property type="entry name" value="Protein kinase-like (PK-like)"/>
    <property type="match status" value="1"/>
</dbReference>
<dbReference type="GO" id="GO:0005524">
    <property type="term" value="F:ATP binding"/>
    <property type="evidence" value="ECO:0007669"/>
    <property type="project" value="UniProtKB-UniRule"/>
</dbReference>
<evidence type="ECO:0000256" key="8">
    <source>
        <dbReference type="ARBA" id="ARBA00022777"/>
    </source>
</evidence>
<feature type="compositionally biased region" description="Polar residues" evidence="12">
    <location>
        <begin position="489"/>
        <end position="498"/>
    </location>
</feature>
<proteinExistence type="inferred from homology"/>
<dbReference type="PROSITE" id="PS00107">
    <property type="entry name" value="PROTEIN_KINASE_ATP"/>
    <property type="match status" value="1"/>
</dbReference>
<dbReference type="GO" id="GO:0045944">
    <property type="term" value="P:positive regulation of transcription by RNA polymerase II"/>
    <property type="evidence" value="ECO:0007669"/>
    <property type="project" value="TreeGrafter"/>
</dbReference>
<dbReference type="GO" id="GO:0004674">
    <property type="term" value="F:protein serine/threonine kinase activity"/>
    <property type="evidence" value="ECO:0007669"/>
    <property type="project" value="UniProtKB-KW"/>
</dbReference>
<evidence type="ECO:0000259" key="13">
    <source>
        <dbReference type="PROSITE" id="PS50006"/>
    </source>
</evidence>
<keyword evidence="5" id="KW-0723">Serine/threonine-protein kinase</keyword>
<evidence type="ECO:0000256" key="6">
    <source>
        <dbReference type="ARBA" id="ARBA00022679"/>
    </source>
</evidence>
<dbReference type="InterPro" id="IPR000719">
    <property type="entry name" value="Prot_kinase_dom"/>
</dbReference>
<evidence type="ECO:0000313" key="15">
    <source>
        <dbReference type="EMBL" id="KFH48245.1"/>
    </source>
</evidence>
<evidence type="ECO:0000256" key="10">
    <source>
        <dbReference type="ARBA" id="ARBA00048789"/>
    </source>
</evidence>
<dbReference type="STRING" id="857340.A0A086TFW3"/>
<dbReference type="Proteomes" id="UP000029964">
    <property type="component" value="Unassembled WGS sequence"/>
</dbReference>
<keyword evidence="8 15" id="KW-0418">Kinase</keyword>
<feature type="compositionally biased region" description="Low complexity" evidence="12">
    <location>
        <begin position="541"/>
        <end position="590"/>
    </location>
</feature>
<comment type="caution">
    <text evidence="15">The sequence shown here is derived from an EMBL/GenBank/DDBJ whole genome shotgun (WGS) entry which is preliminary data.</text>
</comment>
<dbReference type="InterPro" id="IPR000253">
    <property type="entry name" value="FHA_dom"/>
</dbReference>
<feature type="domain" description="Protein kinase" evidence="14">
    <location>
        <begin position="223"/>
        <end position="481"/>
    </location>
</feature>
<evidence type="ECO:0000256" key="7">
    <source>
        <dbReference type="ARBA" id="ARBA00022741"/>
    </source>
</evidence>
<feature type="compositionally biased region" description="Polar residues" evidence="12">
    <location>
        <begin position="517"/>
        <end position="527"/>
    </location>
</feature>
<dbReference type="InterPro" id="IPR011009">
    <property type="entry name" value="Kinase-like_dom_sf"/>
</dbReference>
<comment type="subcellular location">
    <subcellularLocation>
        <location evidence="1">Cytoplasm</location>
    </subcellularLocation>
</comment>
<evidence type="ECO:0000256" key="3">
    <source>
        <dbReference type="ARBA" id="ARBA00012442"/>
    </source>
</evidence>
<gene>
    <name evidence="15" type="ORF">ACRE_007750</name>
</gene>
<dbReference type="SMART" id="SM00220">
    <property type="entry name" value="S_TKc"/>
    <property type="match status" value="1"/>
</dbReference>
<evidence type="ECO:0000256" key="2">
    <source>
        <dbReference type="ARBA" id="ARBA00005575"/>
    </source>
</evidence>
<keyword evidence="16" id="KW-1185">Reference proteome</keyword>
<evidence type="ECO:0000256" key="11">
    <source>
        <dbReference type="PROSITE-ProRule" id="PRU10141"/>
    </source>
</evidence>
<name>A0A086TFW3_HAPC1</name>
<feature type="binding site" evidence="11">
    <location>
        <position position="261"/>
    </location>
    <ligand>
        <name>ATP</name>
        <dbReference type="ChEBI" id="CHEBI:30616"/>
    </ligand>
</feature>
<dbReference type="EMBL" id="JPKY01000004">
    <property type="protein sequence ID" value="KFH48245.1"/>
    <property type="molecule type" value="Genomic_DNA"/>
</dbReference>
<evidence type="ECO:0000256" key="4">
    <source>
        <dbReference type="ARBA" id="ARBA00022490"/>
    </source>
</evidence>
<keyword evidence="4" id="KW-0963">Cytoplasm</keyword>
<dbReference type="SUPFAM" id="SSF49879">
    <property type="entry name" value="SMAD/FHA domain"/>
    <property type="match status" value="1"/>
</dbReference>
<dbReference type="Gene3D" id="1.10.510.10">
    <property type="entry name" value="Transferase(Phosphotransferase) domain 1"/>
    <property type="match status" value="1"/>
</dbReference>
<dbReference type="GO" id="GO:0005737">
    <property type="term" value="C:cytoplasm"/>
    <property type="evidence" value="ECO:0007669"/>
    <property type="project" value="UniProtKB-SubCell"/>
</dbReference>
<organism evidence="15 16">
    <name type="scientific">Hapsidospora chrysogenum (strain ATCC 11550 / CBS 779.69 / DSM 880 / IAM 14645 / JCM 23072 / IMI 49137)</name>
    <name type="common">Acremonium chrysogenum</name>
    <dbReference type="NCBI Taxonomy" id="857340"/>
    <lineage>
        <taxon>Eukaryota</taxon>
        <taxon>Fungi</taxon>
        <taxon>Dikarya</taxon>
        <taxon>Ascomycota</taxon>
        <taxon>Pezizomycotina</taxon>
        <taxon>Sordariomycetes</taxon>
        <taxon>Hypocreomycetidae</taxon>
        <taxon>Hypocreales</taxon>
        <taxon>Bionectriaceae</taxon>
        <taxon>Hapsidospora</taxon>
    </lineage>
</organism>
<dbReference type="PROSITE" id="PS50006">
    <property type="entry name" value="FHA_DOMAIN"/>
    <property type="match status" value="1"/>
</dbReference>
<dbReference type="CDD" id="cd14014">
    <property type="entry name" value="STKc_PknB_like"/>
    <property type="match status" value="1"/>
</dbReference>
<dbReference type="InterPro" id="IPR017441">
    <property type="entry name" value="Protein_kinase_ATP_BS"/>
</dbReference>
<dbReference type="Pfam" id="PF00069">
    <property type="entry name" value="Pkinase"/>
    <property type="match status" value="1"/>
</dbReference>
<reference evidence="16" key="1">
    <citation type="journal article" date="2014" name="Genome Announc.">
        <title>Genome sequence and annotation of Acremonium chrysogenum, producer of the beta-lactam antibiotic cephalosporin C.</title>
        <authorList>
            <person name="Terfehr D."/>
            <person name="Dahlmann T.A."/>
            <person name="Specht T."/>
            <person name="Zadra I."/>
            <person name="Kuernsteiner H."/>
            <person name="Kueck U."/>
        </authorList>
    </citation>
    <scope>NUCLEOTIDE SEQUENCE [LARGE SCALE GENOMIC DNA]</scope>
    <source>
        <strain evidence="16">ATCC 11550 / CBS 779.69 / DSM 880 / IAM 14645 / JCM 23072 / IMI 49137</strain>
    </source>
</reference>
<evidence type="ECO:0000256" key="5">
    <source>
        <dbReference type="ARBA" id="ARBA00022527"/>
    </source>
</evidence>
<dbReference type="Gene3D" id="2.60.200.20">
    <property type="match status" value="1"/>
</dbReference>
<protein>
    <recommendedName>
        <fullName evidence="3">IkappaB kinase</fullName>
        <ecNumber evidence="3">2.7.11.10</ecNumber>
    </recommendedName>
</protein>
<dbReference type="PROSITE" id="PS50011">
    <property type="entry name" value="PROTEIN_KINASE_DOM"/>
    <property type="match status" value="1"/>
</dbReference>
<evidence type="ECO:0000256" key="12">
    <source>
        <dbReference type="SAM" id="MobiDB-lite"/>
    </source>
</evidence>
<dbReference type="PANTHER" id="PTHR22969">
    <property type="entry name" value="IKB KINASE"/>
    <property type="match status" value="1"/>
</dbReference>
<dbReference type="InterPro" id="IPR008271">
    <property type="entry name" value="Ser/Thr_kinase_AS"/>
</dbReference>
<keyword evidence="7 11" id="KW-0547">Nucleotide-binding</keyword>
<feature type="region of interest" description="Disordered" evidence="12">
    <location>
        <begin position="489"/>
        <end position="616"/>
    </location>
</feature>
<dbReference type="Pfam" id="PF00498">
    <property type="entry name" value="FHA"/>
    <property type="match status" value="1"/>
</dbReference>